<organism evidence="1 2">
    <name type="scientific">Penicillium atrosanguineum</name>
    <dbReference type="NCBI Taxonomy" id="1132637"/>
    <lineage>
        <taxon>Eukaryota</taxon>
        <taxon>Fungi</taxon>
        <taxon>Dikarya</taxon>
        <taxon>Ascomycota</taxon>
        <taxon>Pezizomycotina</taxon>
        <taxon>Eurotiomycetes</taxon>
        <taxon>Eurotiomycetidae</taxon>
        <taxon>Eurotiales</taxon>
        <taxon>Aspergillaceae</taxon>
        <taxon>Penicillium</taxon>
    </lineage>
</organism>
<dbReference type="Proteomes" id="UP001147746">
    <property type="component" value="Unassembled WGS sequence"/>
</dbReference>
<evidence type="ECO:0000313" key="1">
    <source>
        <dbReference type="EMBL" id="KAJ5307595.1"/>
    </source>
</evidence>
<name>A0A9W9U2E6_9EURO</name>
<reference evidence="1" key="1">
    <citation type="submission" date="2022-12" db="EMBL/GenBank/DDBJ databases">
        <authorList>
            <person name="Petersen C."/>
        </authorList>
    </citation>
    <scope>NUCLEOTIDE SEQUENCE</scope>
    <source>
        <strain evidence="1">IBT 21472</strain>
    </source>
</reference>
<accession>A0A9W9U2E6</accession>
<dbReference type="EMBL" id="JAPZBO010000008">
    <property type="protein sequence ID" value="KAJ5307595.1"/>
    <property type="molecule type" value="Genomic_DNA"/>
</dbReference>
<dbReference type="AlphaFoldDB" id="A0A9W9U2E6"/>
<keyword evidence="2" id="KW-1185">Reference proteome</keyword>
<evidence type="ECO:0000313" key="2">
    <source>
        <dbReference type="Proteomes" id="UP001147746"/>
    </source>
</evidence>
<sequence length="74" mass="8203">MAFSTGLLRTLREERGDLTNLVSAAILGYLVRTQANLELVSLPPSSQLIGGLMEALYEDRGVSVPKHFYYPLYS</sequence>
<reference evidence="1" key="2">
    <citation type="journal article" date="2023" name="IMA Fungus">
        <title>Comparative genomic study of the Penicillium genus elucidates a diverse pangenome and 15 lateral gene transfer events.</title>
        <authorList>
            <person name="Petersen C."/>
            <person name="Sorensen T."/>
            <person name="Nielsen M.R."/>
            <person name="Sondergaard T.E."/>
            <person name="Sorensen J.L."/>
            <person name="Fitzpatrick D.A."/>
            <person name="Frisvad J.C."/>
            <person name="Nielsen K.L."/>
        </authorList>
    </citation>
    <scope>NUCLEOTIDE SEQUENCE</scope>
    <source>
        <strain evidence="1">IBT 21472</strain>
    </source>
</reference>
<protein>
    <submittedName>
        <fullName evidence="1">Uncharacterized protein</fullName>
    </submittedName>
</protein>
<comment type="caution">
    <text evidence="1">The sequence shown here is derived from an EMBL/GenBank/DDBJ whole genome shotgun (WGS) entry which is preliminary data.</text>
</comment>
<proteinExistence type="predicted"/>
<gene>
    <name evidence="1" type="ORF">N7476_008251</name>
</gene>